<comment type="caution">
    <text evidence="2">The sequence shown here is derived from an EMBL/GenBank/DDBJ whole genome shotgun (WGS) entry which is preliminary data.</text>
</comment>
<feature type="region of interest" description="Disordered" evidence="1">
    <location>
        <begin position="272"/>
        <end position="332"/>
    </location>
</feature>
<feature type="compositionally biased region" description="Low complexity" evidence="1">
    <location>
        <begin position="154"/>
        <end position="188"/>
    </location>
</feature>
<accession>A0AAD5VCJ6</accession>
<feature type="compositionally biased region" description="Low complexity" evidence="1">
    <location>
        <begin position="71"/>
        <end position="85"/>
    </location>
</feature>
<evidence type="ECO:0000313" key="3">
    <source>
        <dbReference type="Proteomes" id="UP001212997"/>
    </source>
</evidence>
<organism evidence="2 3">
    <name type="scientific">Meripilus lineatus</name>
    <dbReference type="NCBI Taxonomy" id="2056292"/>
    <lineage>
        <taxon>Eukaryota</taxon>
        <taxon>Fungi</taxon>
        <taxon>Dikarya</taxon>
        <taxon>Basidiomycota</taxon>
        <taxon>Agaricomycotina</taxon>
        <taxon>Agaricomycetes</taxon>
        <taxon>Polyporales</taxon>
        <taxon>Meripilaceae</taxon>
        <taxon>Meripilus</taxon>
    </lineage>
</organism>
<sequence>MQKPSTSYPTPTHYHDRLWSHCMRMDRDNNSSWDSSLAGTFASDHSSSSSEVIDLPRSPLDFTWTGPPTPSLDSDQSSSRLSVDSNPESELDELPEIPFISAAHHYRGKSIEEDPTQDESSVEHAFWSSIVRPSLSRSSSERLVALLGHTNHRVISPSRQRVPSVSSNASSRSKPAPAKSILSSSSSVKTRRGRGRSSPSVKFLDRPTIHYEEEDVGEVEEEEFEHLPEARFIPTAAQQNQSLESRHQAPVEKEKKRRFEFFRRLIGGSSSPNGKKFVRAEPERPVISGPYPLCDSPTTRSLRRGGSVPGSLGSRSESIRSVKSSGSLRSTRSCSSRLQSYWGRMSGKDP</sequence>
<feature type="compositionally biased region" description="Low complexity" evidence="1">
    <location>
        <begin position="313"/>
        <end position="332"/>
    </location>
</feature>
<protein>
    <submittedName>
        <fullName evidence="2">Uncharacterized protein</fullName>
    </submittedName>
</protein>
<reference evidence="2" key="1">
    <citation type="submission" date="2022-07" db="EMBL/GenBank/DDBJ databases">
        <title>Genome Sequence of Physisporinus lineatus.</title>
        <authorList>
            <person name="Buettner E."/>
        </authorList>
    </citation>
    <scope>NUCLEOTIDE SEQUENCE</scope>
    <source>
        <strain evidence="2">VT162</strain>
    </source>
</reference>
<name>A0AAD5VCJ6_9APHY</name>
<dbReference type="EMBL" id="JANAWD010000032">
    <property type="protein sequence ID" value="KAJ3490162.1"/>
    <property type="molecule type" value="Genomic_DNA"/>
</dbReference>
<keyword evidence="3" id="KW-1185">Reference proteome</keyword>
<dbReference type="Proteomes" id="UP001212997">
    <property type="component" value="Unassembled WGS sequence"/>
</dbReference>
<feature type="region of interest" description="Disordered" evidence="1">
    <location>
        <begin position="154"/>
        <end position="206"/>
    </location>
</feature>
<feature type="region of interest" description="Disordered" evidence="1">
    <location>
        <begin position="33"/>
        <end position="95"/>
    </location>
</feature>
<gene>
    <name evidence="2" type="ORF">NLI96_g1624</name>
</gene>
<proteinExistence type="predicted"/>
<dbReference type="AlphaFoldDB" id="A0AAD5VCJ6"/>
<evidence type="ECO:0000313" key="2">
    <source>
        <dbReference type="EMBL" id="KAJ3490162.1"/>
    </source>
</evidence>
<feature type="region of interest" description="Disordered" evidence="1">
    <location>
        <begin position="234"/>
        <end position="254"/>
    </location>
</feature>
<feature type="compositionally biased region" description="Basic and acidic residues" evidence="1">
    <location>
        <begin position="244"/>
        <end position="254"/>
    </location>
</feature>
<evidence type="ECO:0000256" key="1">
    <source>
        <dbReference type="SAM" id="MobiDB-lite"/>
    </source>
</evidence>